<evidence type="ECO:0000313" key="3">
    <source>
        <dbReference type="Proteomes" id="UP000253727"/>
    </source>
</evidence>
<evidence type="ECO:0000256" key="1">
    <source>
        <dbReference type="SAM" id="Phobius"/>
    </source>
</evidence>
<evidence type="ECO:0000313" key="2">
    <source>
        <dbReference type="EMBL" id="RDC59696.1"/>
    </source>
</evidence>
<dbReference type="Proteomes" id="UP000253727">
    <property type="component" value="Unassembled WGS sequence"/>
</dbReference>
<keyword evidence="1" id="KW-1133">Transmembrane helix</keyword>
<keyword evidence="1" id="KW-0472">Membrane</keyword>
<dbReference type="EMBL" id="QBKA01000002">
    <property type="protein sequence ID" value="RDC59696.1"/>
    <property type="molecule type" value="Genomic_DNA"/>
</dbReference>
<gene>
    <name evidence="2" type="ORF">HME9302_00888</name>
</gene>
<keyword evidence="3" id="KW-1185">Reference proteome</keyword>
<protein>
    <submittedName>
        <fullName evidence="2">Uncharacterized protein</fullName>
    </submittedName>
</protein>
<name>A0A369Q953_9SPHN</name>
<feature type="transmembrane region" description="Helical" evidence="1">
    <location>
        <begin position="16"/>
        <end position="34"/>
    </location>
</feature>
<proteinExistence type="predicted"/>
<reference evidence="2 3" key="1">
    <citation type="submission" date="2018-04" db="EMBL/GenBank/DDBJ databases">
        <title>Altererythrobacter sp. HME9302 genome sequencing and assembly.</title>
        <authorList>
            <person name="Kang H."/>
            <person name="Kim H."/>
            <person name="Joh K."/>
        </authorList>
    </citation>
    <scope>NUCLEOTIDE SEQUENCE [LARGE SCALE GENOMIC DNA]</scope>
    <source>
        <strain evidence="2 3">HME9302</strain>
    </source>
</reference>
<organism evidence="2 3">
    <name type="scientific">Alteripontixanthobacter maritimus</name>
    <dbReference type="NCBI Taxonomy" id="2161824"/>
    <lineage>
        <taxon>Bacteria</taxon>
        <taxon>Pseudomonadati</taxon>
        <taxon>Pseudomonadota</taxon>
        <taxon>Alphaproteobacteria</taxon>
        <taxon>Sphingomonadales</taxon>
        <taxon>Erythrobacteraceae</taxon>
        <taxon>Alteripontixanthobacter</taxon>
    </lineage>
</organism>
<keyword evidence="1" id="KW-0812">Transmembrane</keyword>
<sequence>MDHRKLDKRQRLKRDMFFYVLGTIVLVVGLAVVLPRM</sequence>
<dbReference type="AlphaFoldDB" id="A0A369Q953"/>
<accession>A0A369Q953</accession>
<comment type="caution">
    <text evidence="2">The sequence shown here is derived from an EMBL/GenBank/DDBJ whole genome shotgun (WGS) entry which is preliminary data.</text>
</comment>